<evidence type="ECO:0000313" key="2">
    <source>
        <dbReference type="Proteomes" id="UP000533900"/>
    </source>
</evidence>
<evidence type="ECO:0000313" key="1">
    <source>
        <dbReference type="EMBL" id="MBC2843789.1"/>
    </source>
</evidence>
<accession>A0A842INK1</accession>
<dbReference type="Gene3D" id="3.10.129.10">
    <property type="entry name" value="Hotdog Thioesterase"/>
    <property type="match status" value="1"/>
</dbReference>
<proteinExistence type="predicted"/>
<dbReference type="Pfam" id="PF14539">
    <property type="entry name" value="DUF4442"/>
    <property type="match status" value="1"/>
</dbReference>
<organism evidence="1 2">
    <name type="scientific">Winogradskyella flava</name>
    <dbReference type="NCBI Taxonomy" id="1884876"/>
    <lineage>
        <taxon>Bacteria</taxon>
        <taxon>Pseudomonadati</taxon>
        <taxon>Bacteroidota</taxon>
        <taxon>Flavobacteriia</taxon>
        <taxon>Flavobacteriales</taxon>
        <taxon>Flavobacteriaceae</taxon>
        <taxon>Winogradskyella</taxon>
    </lineage>
</organism>
<keyword evidence="2" id="KW-1185">Reference proteome</keyword>
<name>A0A842INK1_9FLAO</name>
<dbReference type="EMBL" id="JACLCP010000001">
    <property type="protein sequence ID" value="MBC2843789.1"/>
    <property type="molecule type" value="Genomic_DNA"/>
</dbReference>
<dbReference type="Proteomes" id="UP000533900">
    <property type="component" value="Unassembled WGS sequence"/>
</dbReference>
<comment type="caution">
    <text evidence="1">The sequence shown here is derived from an EMBL/GenBank/DDBJ whole genome shotgun (WGS) entry which is preliminary data.</text>
</comment>
<sequence>MYKSGTEFLKRFFKVSTIYKYGFNWSPMYRRTTAKLIDVSDDLHYVKIRLQLNWKNRNYAGSIFGGSMLAATDPIYMIQLIQILGDDYVVWDKAVEARYKKPAKSTIFGEFIFTEDEIEGIKQKVEAHRETDIVKTMNLVDEKKNIIATFNKTLYIADKLFYKEKLKKRKTNN</sequence>
<protein>
    <submittedName>
        <fullName evidence="1">DUF4442 domain-containing protein</fullName>
    </submittedName>
</protein>
<gene>
    <name evidence="1" type="ORF">H7F21_01700</name>
</gene>
<dbReference type="SUPFAM" id="SSF54637">
    <property type="entry name" value="Thioesterase/thiol ester dehydrase-isomerase"/>
    <property type="match status" value="1"/>
</dbReference>
<reference evidence="1" key="1">
    <citation type="submission" date="2020-08" db="EMBL/GenBank/DDBJ databases">
        <title>Winogradskyella ouciana sp. nov., isolated from the hadal seawater of the Mariana Trench.</title>
        <authorList>
            <person name="He X."/>
        </authorList>
    </citation>
    <scope>NUCLEOTIDE SEQUENCE [LARGE SCALE GENOMIC DNA]</scope>
    <source>
        <strain evidence="1">KCTC 52348</strain>
    </source>
</reference>
<dbReference type="RefSeq" id="WP_185787502.1">
    <property type="nucleotide sequence ID" value="NZ_CANMIT010000001.1"/>
</dbReference>
<dbReference type="InterPro" id="IPR027961">
    <property type="entry name" value="DUF4442"/>
</dbReference>
<dbReference type="AlphaFoldDB" id="A0A842INK1"/>
<dbReference type="InterPro" id="IPR029069">
    <property type="entry name" value="HotDog_dom_sf"/>
</dbReference>